<protein>
    <submittedName>
        <fullName evidence="4">MBL fold metallo-hydrolase</fullName>
    </submittedName>
</protein>
<sequence>MKLSFYGAAEMVTGSCYLLETDKHKILIDCGMFQGDADSEDLNRNMFDFEPAKIDFLLLTHAHIDHSGRIPLLAKRGFSGEILATKATRELCAIMLPDSGYIQEMETEWTNRKRLRAGRPLVEPLYTAADAEDSLKYFRAINYDETIEITEEIKIRYKDAGHILGSAIIELWVKEKGETVKLVFSGDLGNKDMPIMKNPSLIDEADYLIMETTYGNKTHDNAKNNILFLLDIIINTIENGGNIVIPSFAVGRTQEILYMLNMMKESEFSKIKSIPVYVDSPLAINATNVFLNNQDLFDDETKSLIKMGDNPFEFPNLVFTKTAEESKAINFHEGSSIIVSASGMCDAGRIKHHLKHNLWRGNSSVVFVGYQAKGTLGRKILEGQKKVKIFGEDIYVNCKIYNLNGLSGHADKNGLIDWFSSFTKKPAKIFLTHGEEDSLKEFSQILQDKFDSKAEIVHMGETIEIESSIDSIVNIPEKYYAKDNRSEMLLDDIKTMMYALKEAAIGDEKLADRSKTIILTKKIENILSGLEDIDKVMKS</sequence>
<dbReference type="Proteomes" id="UP001651880">
    <property type="component" value="Unassembled WGS sequence"/>
</dbReference>
<feature type="domain" description="Metallo-beta-lactamase" evidence="2">
    <location>
        <begin position="13"/>
        <end position="248"/>
    </location>
</feature>
<dbReference type="SMART" id="SM00849">
    <property type="entry name" value="Lactamase_B"/>
    <property type="match status" value="1"/>
</dbReference>
<evidence type="ECO:0000313" key="5">
    <source>
        <dbReference type="Proteomes" id="UP001651880"/>
    </source>
</evidence>
<dbReference type="CDD" id="cd16295">
    <property type="entry name" value="TTHA0252-CPSF-like_MBL-fold"/>
    <property type="match status" value="1"/>
</dbReference>
<dbReference type="Pfam" id="PF07521">
    <property type="entry name" value="RMMBL"/>
    <property type="match status" value="1"/>
</dbReference>
<keyword evidence="1" id="KW-0378">Hydrolase</keyword>
<dbReference type="PANTHER" id="PTHR11203:SF37">
    <property type="entry name" value="INTEGRATOR COMPLEX SUBUNIT 11"/>
    <property type="match status" value="1"/>
</dbReference>
<name>A0ABT1NF27_9FIRM</name>
<proteinExistence type="predicted"/>
<accession>A0ABT1NF27</accession>
<dbReference type="Pfam" id="PF10996">
    <property type="entry name" value="Beta-Casp"/>
    <property type="match status" value="1"/>
</dbReference>
<dbReference type="InterPro" id="IPR050698">
    <property type="entry name" value="MBL"/>
</dbReference>
<dbReference type="Pfam" id="PF00753">
    <property type="entry name" value="Lactamase_B"/>
    <property type="match status" value="1"/>
</dbReference>
<keyword evidence="5" id="KW-1185">Reference proteome</keyword>
<evidence type="ECO:0000313" key="4">
    <source>
        <dbReference type="EMBL" id="MCQ1529875.1"/>
    </source>
</evidence>
<organism evidence="4 5">
    <name type="scientific">Lutispora saccharofermentans</name>
    <dbReference type="NCBI Taxonomy" id="3024236"/>
    <lineage>
        <taxon>Bacteria</taxon>
        <taxon>Bacillati</taxon>
        <taxon>Bacillota</taxon>
        <taxon>Clostridia</taxon>
        <taxon>Lutisporales</taxon>
        <taxon>Lutisporaceae</taxon>
        <taxon>Lutispora</taxon>
    </lineage>
</organism>
<evidence type="ECO:0000259" key="2">
    <source>
        <dbReference type="SMART" id="SM00849"/>
    </source>
</evidence>
<dbReference type="InterPro" id="IPR036866">
    <property type="entry name" value="RibonucZ/Hydroxyglut_hydro"/>
</dbReference>
<dbReference type="InterPro" id="IPR001279">
    <property type="entry name" value="Metallo-B-lactamas"/>
</dbReference>
<dbReference type="PANTHER" id="PTHR11203">
    <property type="entry name" value="CLEAVAGE AND POLYADENYLATION SPECIFICITY FACTOR FAMILY MEMBER"/>
    <property type="match status" value="1"/>
</dbReference>
<dbReference type="InterPro" id="IPR022712">
    <property type="entry name" value="Beta_Casp"/>
</dbReference>
<dbReference type="SUPFAM" id="SSF56281">
    <property type="entry name" value="Metallo-hydrolase/oxidoreductase"/>
    <property type="match status" value="1"/>
</dbReference>
<dbReference type="RefSeq" id="WP_255227391.1">
    <property type="nucleotide sequence ID" value="NZ_JAJEKE010000007.1"/>
</dbReference>
<evidence type="ECO:0000259" key="3">
    <source>
        <dbReference type="SMART" id="SM01027"/>
    </source>
</evidence>
<feature type="domain" description="Beta-Casp" evidence="3">
    <location>
        <begin position="253"/>
        <end position="380"/>
    </location>
</feature>
<comment type="caution">
    <text evidence="4">The sequence shown here is derived from an EMBL/GenBank/DDBJ whole genome shotgun (WGS) entry which is preliminary data.</text>
</comment>
<dbReference type="SMART" id="SM01027">
    <property type="entry name" value="Beta-Casp"/>
    <property type="match status" value="1"/>
</dbReference>
<dbReference type="InterPro" id="IPR011108">
    <property type="entry name" value="RMMBL"/>
</dbReference>
<gene>
    <name evidence="4" type="ORF">LJD61_10010</name>
</gene>
<reference evidence="4 5" key="1">
    <citation type="submission" date="2021-10" db="EMBL/GenBank/DDBJ databases">
        <title>Lutispora strain m25 sp. nov., a thermophilic, non-spore-forming bacterium isolated from a lab-scale methanogenic bioreactor digesting anaerobic sludge.</title>
        <authorList>
            <person name="El Houari A."/>
            <person name="Mcdonald J."/>
        </authorList>
    </citation>
    <scope>NUCLEOTIDE SEQUENCE [LARGE SCALE GENOMIC DNA]</scope>
    <source>
        <strain evidence="5">m25</strain>
    </source>
</reference>
<evidence type="ECO:0000256" key="1">
    <source>
        <dbReference type="ARBA" id="ARBA00022801"/>
    </source>
</evidence>
<dbReference type="Gene3D" id="3.60.15.10">
    <property type="entry name" value="Ribonuclease Z/Hydroxyacylglutathione hydrolase-like"/>
    <property type="match status" value="1"/>
</dbReference>
<dbReference type="Gene3D" id="3.40.50.10890">
    <property type="match status" value="1"/>
</dbReference>
<dbReference type="EMBL" id="JAJEKE010000007">
    <property type="protein sequence ID" value="MCQ1529875.1"/>
    <property type="molecule type" value="Genomic_DNA"/>
</dbReference>